<evidence type="ECO:0000256" key="1">
    <source>
        <dbReference type="SAM" id="Phobius"/>
    </source>
</evidence>
<protein>
    <submittedName>
        <fullName evidence="2">Uncharacterized protein</fullName>
    </submittedName>
</protein>
<organism evidence="2 3">
    <name type="scientific">Pseudozyma antarctica (strain T-34)</name>
    <name type="common">Yeast</name>
    <name type="synonym">Candida antarctica</name>
    <dbReference type="NCBI Taxonomy" id="1151754"/>
    <lineage>
        <taxon>Eukaryota</taxon>
        <taxon>Fungi</taxon>
        <taxon>Dikarya</taxon>
        <taxon>Basidiomycota</taxon>
        <taxon>Ustilaginomycotina</taxon>
        <taxon>Ustilaginomycetes</taxon>
        <taxon>Ustilaginales</taxon>
        <taxon>Ustilaginaceae</taxon>
        <taxon>Moesziomyces</taxon>
    </lineage>
</organism>
<proteinExistence type="predicted"/>
<keyword evidence="1" id="KW-1133">Transmembrane helix</keyword>
<sequence>MVVLPPPTFLGAMSSAPHLLEVFATGVYVVTSIIVASYASSAISRPGVRGYAEAWRVGAITFCLRRGSFTLTRITTGASRCSGRSSASSERRAPSLCRFDRLKSDINEKPMTSNLLDAVDYVVPQTGLFGETNVEADDEVVVVVRQAEER</sequence>
<dbReference type="AlphaFoldDB" id="M9LR89"/>
<reference evidence="3" key="1">
    <citation type="journal article" date="2013" name="Genome Announc.">
        <title>Genome sequence of the basidiomycetous yeast Pseudozyma antarctica T-34, a producer of the glycolipid biosurfactants mannosylerythritol lipids.</title>
        <authorList>
            <person name="Morita T."/>
            <person name="Koike H."/>
            <person name="Koyama Y."/>
            <person name="Hagiwara H."/>
            <person name="Ito E."/>
            <person name="Fukuoka T."/>
            <person name="Imura T."/>
            <person name="Machida M."/>
            <person name="Kitamoto D."/>
        </authorList>
    </citation>
    <scope>NUCLEOTIDE SEQUENCE [LARGE SCALE GENOMIC DNA]</scope>
    <source>
        <strain evidence="3">T-34</strain>
    </source>
</reference>
<keyword evidence="1" id="KW-0812">Transmembrane</keyword>
<name>M9LR89_PSEA3</name>
<evidence type="ECO:0000313" key="3">
    <source>
        <dbReference type="Proteomes" id="UP000011976"/>
    </source>
</evidence>
<gene>
    <name evidence="2" type="ORF">PANT_15d00085</name>
</gene>
<keyword evidence="1" id="KW-0472">Membrane</keyword>
<evidence type="ECO:0000313" key="2">
    <source>
        <dbReference type="EMBL" id="GAC75461.1"/>
    </source>
</evidence>
<accession>M9LR89</accession>
<dbReference type="EMBL" id="DF196781">
    <property type="protein sequence ID" value="GAC75461.1"/>
    <property type="molecule type" value="Genomic_DNA"/>
</dbReference>
<dbReference type="Proteomes" id="UP000011976">
    <property type="component" value="Unassembled WGS sequence"/>
</dbReference>
<feature type="transmembrane region" description="Helical" evidence="1">
    <location>
        <begin position="20"/>
        <end position="39"/>
    </location>
</feature>